<proteinExistence type="predicted"/>
<evidence type="ECO:0000256" key="1">
    <source>
        <dbReference type="SAM" id="Phobius"/>
    </source>
</evidence>
<comment type="caution">
    <text evidence="2">The sequence shown here is derived from an EMBL/GenBank/DDBJ whole genome shotgun (WGS) entry which is preliminary data.</text>
</comment>
<dbReference type="Proteomes" id="UP001596303">
    <property type="component" value="Unassembled WGS sequence"/>
</dbReference>
<feature type="transmembrane region" description="Helical" evidence="1">
    <location>
        <begin position="261"/>
        <end position="286"/>
    </location>
</feature>
<organism evidence="2 3">
    <name type="scientific">Ponticaulis profundi</name>
    <dbReference type="NCBI Taxonomy" id="2665222"/>
    <lineage>
        <taxon>Bacteria</taxon>
        <taxon>Pseudomonadati</taxon>
        <taxon>Pseudomonadota</taxon>
        <taxon>Alphaproteobacteria</taxon>
        <taxon>Hyphomonadales</taxon>
        <taxon>Hyphomonadaceae</taxon>
        <taxon>Ponticaulis</taxon>
    </lineage>
</organism>
<name>A0ABW1S605_9PROT</name>
<accession>A0ABW1S605</accession>
<keyword evidence="3" id="KW-1185">Reference proteome</keyword>
<keyword evidence="1" id="KW-1133">Transmembrane helix</keyword>
<dbReference type="EMBL" id="JBHSSW010000003">
    <property type="protein sequence ID" value="MFC6196933.1"/>
    <property type="molecule type" value="Genomic_DNA"/>
</dbReference>
<reference evidence="3" key="1">
    <citation type="journal article" date="2019" name="Int. J. Syst. Evol. Microbiol.">
        <title>The Global Catalogue of Microorganisms (GCM) 10K type strain sequencing project: providing services to taxonomists for standard genome sequencing and annotation.</title>
        <authorList>
            <consortium name="The Broad Institute Genomics Platform"/>
            <consortium name="The Broad Institute Genome Sequencing Center for Infectious Disease"/>
            <person name="Wu L."/>
            <person name="Ma J."/>
        </authorList>
    </citation>
    <scope>NUCLEOTIDE SEQUENCE [LARGE SCALE GENOMIC DNA]</scope>
    <source>
        <strain evidence="3">CGMCC-1.15741</strain>
    </source>
</reference>
<feature type="transmembrane region" description="Helical" evidence="1">
    <location>
        <begin position="142"/>
        <end position="164"/>
    </location>
</feature>
<protein>
    <recommendedName>
        <fullName evidence="4">DUF3592 domain-containing protein</fullName>
    </recommendedName>
</protein>
<feature type="transmembrane region" description="Helical" evidence="1">
    <location>
        <begin position="113"/>
        <end position="135"/>
    </location>
</feature>
<evidence type="ECO:0008006" key="4">
    <source>
        <dbReference type="Google" id="ProtNLM"/>
    </source>
</evidence>
<keyword evidence="1" id="KW-0812">Transmembrane</keyword>
<keyword evidence="1" id="KW-0472">Membrane</keyword>
<gene>
    <name evidence="2" type="ORF">ACFQDM_02530</name>
</gene>
<sequence length="291" mass="31764">MLRLVFGCLVPLLAIFMAWSFGDLPAKSVFWETSDAEITGYEKVEYDPGYGNTQLIYPLIKTPGSDTTLRLNVANHFDETGVREDWPEGTALTVRLHPDGDTAFPQEDERFTLVIPVIIALGGLMVMGICAHALLTGSGTLSFMMGTIGAVMMTVAGVLFYGLWTFGTPPATSFFWPTETVTVRTSEIGSAPIGNGNTNYFPVVSVVRDGQPPQKLEIRRSVFMTAREAREIAEAYAPGTTHSIRVAPDGRVFERHWQFQFTLALVITLMAPLLAFAGGFAILGAFRASRA</sequence>
<dbReference type="RefSeq" id="WP_377375025.1">
    <property type="nucleotide sequence ID" value="NZ_JBHSSW010000003.1"/>
</dbReference>
<evidence type="ECO:0000313" key="3">
    <source>
        <dbReference type="Proteomes" id="UP001596303"/>
    </source>
</evidence>
<evidence type="ECO:0000313" key="2">
    <source>
        <dbReference type="EMBL" id="MFC6196933.1"/>
    </source>
</evidence>